<dbReference type="RefSeq" id="WP_052431065.1">
    <property type="nucleotide sequence ID" value="NZ_CABMJZ010000091.1"/>
</dbReference>
<keyword evidence="1" id="KW-0472">Membrane</keyword>
<accession>A0A4U8Q2P4</accession>
<gene>
    <name evidence="2" type="ORF">DSM106044_04160</name>
</gene>
<dbReference type="AlphaFoldDB" id="A0A4U8Q2P4"/>
<proteinExistence type="predicted"/>
<keyword evidence="3" id="KW-1185">Reference proteome</keyword>
<dbReference type="EMBL" id="QGQD01000078">
    <property type="protein sequence ID" value="TLC99014.1"/>
    <property type="molecule type" value="Genomic_DNA"/>
</dbReference>
<keyword evidence="1" id="KW-0812">Transmembrane</keyword>
<evidence type="ECO:0000313" key="2">
    <source>
        <dbReference type="EMBL" id="TLC99014.1"/>
    </source>
</evidence>
<organism evidence="2 3">
    <name type="scientific">Robinsoniella peoriensis</name>
    <dbReference type="NCBI Taxonomy" id="180332"/>
    <lineage>
        <taxon>Bacteria</taxon>
        <taxon>Bacillati</taxon>
        <taxon>Bacillota</taxon>
        <taxon>Clostridia</taxon>
        <taxon>Lachnospirales</taxon>
        <taxon>Lachnospiraceae</taxon>
        <taxon>Robinsoniella</taxon>
    </lineage>
</organism>
<dbReference type="STRING" id="180332.GCA_000797495_05753"/>
<protein>
    <submittedName>
        <fullName evidence="2">Spore cortex biosynthesis protein YabQ</fullName>
    </submittedName>
</protein>
<keyword evidence="1" id="KW-1133">Transmembrane helix</keyword>
<comment type="caution">
    <text evidence="2">The sequence shown here is derived from an EMBL/GenBank/DDBJ whole genome shotgun (WGS) entry which is preliminary data.</text>
</comment>
<feature type="transmembrane region" description="Helical" evidence="1">
    <location>
        <begin position="9"/>
        <end position="28"/>
    </location>
</feature>
<dbReference type="InterPro" id="IPR019074">
    <property type="entry name" value="YabQ"/>
</dbReference>
<evidence type="ECO:0000256" key="1">
    <source>
        <dbReference type="SAM" id="Phobius"/>
    </source>
</evidence>
<sequence length="165" mass="18980" precursor="true">MSEVIQNETWFFLTSVATGVLLVFAYDLLRILRRVFKHGTILTGVEDFLYWCVTAFVIFCMIYEKNNGAIRGFAIAGILLGVILYHESVSGYIVKGVSTALNFIFHWVSTLFSFIFRPISKLKKFLRKNLVKTLKSGKKAGKIRLRRKKWGKISKEGSYAQKKKR</sequence>
<feature type="transmembrane region" description="Helical" evidence="1">
    <location>
        <begin position="48"/>
        <end position="64"/>
    </location>
</feature>
<dbReference type="Proteomes" id="UP000306509">
    <property type="component" value="Unassembled WGS sequence"/>
</dbReference>
<evidence type="ECO:0000313" key="3">
    <source>
        <dbReference type="Proteomes" id="UP000306509"/>
    </source>
</evidence>
<dbReference type="Pfam" id="PF09578">
    <property type="entry name" value="Spore_YabQ"/>
    <property type="match status" value="1"/>
</dbReference>
<feature type="transmembrane region" description="Helical" evidence="1">
    <location>
        <begin position="73"/>
        <end position="94"/>
    </location>
</feature>
<dbReference type="NCBIfam" id="TIGR02893">
    <property type="entry name" value="spore_yabQ"/>
    <property type="match status" value="1"/>
</dbReference>
<dbReference type="OrthoDB" id="9801633at2"/>
<feature type="transmembrane region" description="Helical" evidence="1">
    <location>
        <begin position="100"/>
        <end position="119"/>
    </location>
</feature>
<reference evidence="2 3" key="1">
    <citation type="journal article" date="2019" name="Anaerobe">
        <title>Detection of Robinsoniella peoriensis in multiple bone samples of a trauma patient.</title>
        <authorList>
            <person name="Schrottner P."/>
            <person name="Hartwich K."/>
            <person name="Bunk B."/>
            <person name="Schober I."/>
            <person name="Helbig S."/>
            <person name="Rudolph W.W."/>
            <person name="Gunzer F."/>
        </authorList>
    </citation>
    <scope>NUCLEOTIDE SEQUENCE [LARGE SCALE GENOMIC DNA]</scope>
    <source>
        <strain evidence="2 3">DSM 106044</strain>
    </source>
</reference>
<name>A0A4U8Q2P4_9FIRM</name>